<dbReference type="InterPro" id="IPR011990">
    <property type="entry name" value="TPR-like_helical_dom_sf"/>
</dbReference>
<dbReference type="AlphaFoldDB" id="A0A8H4EJW3"/>
<dbReference type="OrthoDB" id="10261027at2759"/>
<keyword evidence="10" id="KW-1185">Reference proteome</keyword>
<evidence type="ECO:0000313" key="9">
    <source>
        <dbReference type="EMBL" id="KAF0499954.1"/>
    </source>
</evidence>
<evidence type="ECO:0000313" key="10">
    <source>
        <dbReference type="Proteomes" id="UP000439903"/>
    </source>
</evidence>
<dbReference type="PANTHER" id="PTHR44329:SF288">
    <property type="entry name" value="MITOGEN-ACTIVATED PROTEIN KINASE KINASE KINASE 20"/>
    <property type="match status" value="1"/>
</dbReference>
<evidence type="ECO:0000256" key="2">
    <source>
        <dbReference type="ARBA" id="ARBA00022741"/>
    </source>
</evidence>
<evidence type="ECO:0000256" key="3">
    <source>
        <dbReference type="ARBA" id="ARBA00022777"/>
    </source>
</evidence>
<dbReference type="Proteomes" id="UP000439903">
    <property type="component" value="Unassembled WGS sequence"/>
</dbReference>
<sequence>MSNKIRRSIVLHKWFDKTLKEDDIIKFDFSAYENIQEIGRGGFGIVYSAYHGGKRYALKTFKNDETNKEVTKDFIKELKQLHSVTSHPNINRFYGITRDPVKNKFMLVLEFADGGNLRQHLGKKWQNSTFEISLNEITQISKQITEGLGHLHKNGVIHCDLHSKNIIRNDDKFLIADFGLSRKIDDTYYSSASMIKGVPAYLDPQCHCEPGKKPDEKSDIYSLGVIFWELTSGIPPFSSASNGFAILTQAFAGYREQVIPGTPTDYANLYRKCWNALPKERPTISKILEILNSISKRGNLQYIKNRNKGLIPALDITINEQPQFYKTMHTDDLAKTLIRTTSILKPRRPSNSSSKASVDSLTKTSSATSLQKTRDSSLSGSKNSKGSINKSLRGFFFGYKFGNADELKSQGQIYYLSRNYKEALDYLSKSLDINKDDADALRFRGETYFKLKKYQESLADLNRSN</sequence>
<organism evidence="9 10">
    <name type="scientific">Gigaspora margarita</name>
    <dbReference type="NCBI Taxonomy" id="4874"/>
    <lineage>
        <taxon>Eukaryota</taxon>
        <taxon>Fungi</taxon>
        <taxon>Fungi incertae sedis</taxon>
        <taxon>Mucoromycota</taxon>
        <taxon>Glomeromycotina</taxon>
        <taxon>Glomeromycetes</taxon>
        <taxon>Diversisporales</taxon>
        <taxon>Gigasporaceae</taxon>
        <taxon>Gigaspora</taxon>
    </lineage>
</organism>
<dbReference type="PROSITE" id="PS50011">
    <property type="entry name" value="PROTEIN_KINASE_DOM"/>
    <property type="match status" value="1"/>
</dbReference>
<dbReference type="InterPro" id="IPR017441">
    <property type="entry name" value="Protein_kinase_ATP_BS"/>
</dbReference>
<dbReference type="GO" id="GO:0005524">
    <property type="term" value="F:ATP binding"/>
    <property type="evidence" value="ECO:0007669"/>
    <property type="project" value="UniProtKB-UniRule"/>
</dbReference>
<accession>A0A8H4EJW3</accession>
<name>A0A8H4EJW3_GIGMA</name>
<keyword evidence="5" id="KW-0802">TPR repeat</keyword>
<dbReference type="Gene3D" id="1.25.40.10">
    <property type="entry name" value="Tetratricopeptide repeat domain"/>
    <property type="match status" value="1"/>
</dbReference>
<feature type="repeat" description="TPR" evidence="5">
    <location>
        <begin position="404"/>
        <end position="437"/>
    </location>
</feature>
<comment type="caution">
    <text evidence="9">The sequence shown here is derived from an EMBL/GenBank/DDBJ whole genome shotgun (WGS) entry which is preliminary data.</text>
</comment>
<keyword evidence="2 6" id="KW-0547">Nucleotide-binding</keyword>
<evidence type="ECO:0000256" key="1">
    <source>
        <dbReference type="ARBA" id="ARBA00022679"/>
    </source>
</evidence>
<reference evidence="9 10" key="1">
    <citation type="journal article" date="2019" name="Environ. Microbiol.">
        <title>At the nexus of three kingdoms: the genome of the mycorrhizal fungus Gigaspora margarita provides insights into plant, endobacterial and fungal interactions.</title>
        <authorList>
            <person name="Venice F."/>
            <person name="Ghignone S."/>
            <person name="Salvioli di Fossalunga A."/>
            <person name="Amselem J."/>
            <person name="Novero M."/>
            <person name="Xianan X."/>
            <person name="Sedzielewska Toro K."/>
            <person name="Morin E."/>
            <person name="Lipzen A."/>
            <person name="Grigoriev I.V."/>
            <person name="Henrissat B."/>
            <person name="Martin F.M."/>
            <person name="Bonfante P."/>
        </authorList>
    </citation>
    <scope>NUCLEOTIDE SEQUENCE [LARGE SCALE GENOMIC DNA]</scope>
    <source>
        <strain evidence="9 10">BEG34</strain>
    </source>
</reference>
<protein>
    <submittedName>
        <fullName evidence="9">Kinase-like protein</fullName>
    </submittedName>
</protein>
<feature type="region of interest" description="Disordered" evidence="7">
    <location>
        <begin position="344"/>
        <end position="385"/>
    </location>
</feature>
<dbReference type="GO" id="GO:0004674">
    <property type="term" value="F:protein serine/threonine kinase activity"/>
    <property type="evidence" value="ECO:0007669"/>
    <property type="project" value="TreeGrafter"/>
</dbReference>
<dbReference type="Pfam" id="PF12895">
    <property type="entry name" value="ANAPC3"/>
    <property type="match status" value="1"/>
</dbReference>
<dbReference type="Gene3D" id="1.10.510.10">
    <property type="entry name" value="Transferase(Phosphotransferase) domain 1"/>
    <property type="match status" value="1"/>
</dbReference>
<feature type="domain" description="Protein kinase" evidence="8">
    <location>
        <begin position="32"/>
        <end position="303"/>
    </location>
</feature>
<dbReference type="SUPFAM" id="SSF56112">
    <property type="entry name" value="Protein kinase-like (PK-like)"/>
    <property type="match status" value="1"/>
</dbReference>
<dbReference type="SMART" id="SM00028">
    <property type="entry name" value="TPR"/>
    <property type="match status" value="2"/>
</dbReference>
<evidence type="ECO:0000256" key="5">
    <source>
        <dbReference type="PROSITE-ProRule" id="PRU00339"/>
    </source>
</evidence>
<dbReference type="InterPro" id="IPR051681">
    <property type="entry name" value="Ser/Thr_Kinases-Pseudokinases"/>
</dbReference>
<dbReference type="PRINTS" id="PR00109">
    <property type="entry name" value="TYRKINASE"/>
</dbReference>
<dbReference type="PANTHER" id="PTHR44329">
    <property type="entry name" value="SERINE/THREONINE-PROTEIN KINASE TNNI3K-RELATED"/>
    <property type="match status" value="1"/>
</dbReference>
<dbReference type="InterPro" id="IPR019734">
    <property type="entry name" value="TPR_rpt"/>
</dbReference>
<dbReference type="SUPFAM" id="SSF48452">
    <property type="entry name" value="TPR-like"/>
    <property type="match status" value="1"/>
</dbReference>
<keyword evidence="4 6" id="KW-0067">ATP-binding</keyword>
<evidence type="ECO:0000256" key="6">
    <source>
        <dbReference type="PROSITE-ProRule" id="PRU10141"/>
    </source>
</evidence>
<keyword evidence="1" id="KW-0808">Transferase</keyword>
<feature type="compositionally biased region" description="Polar residues" evidence="7">
    <location>
        <begin position="344"/>
        <end position="371"/>
    </location>
</feature>
<gene>
    <name evidence="9" type="ORF">F8M41_020389</name>
</gene>
<dbReference type="InterPro" id="IPR001245">
    <property type="entry name" value="Ser-Thr/Tyr_kinase_cat_dom"/>
</dbReference>
<dbReference type="InterPro" id="IPR011009">
    <property type="entry name" value="Kinase-like_dom_sf"/>
</dbReference>
<dbReference type="PROSITE" id="PS50005">
    <property type="entry name" value="TPR"/>
    <property type="match status" value="1"/>
</dbReference>
<evidence type="ECO:0000259" key="8">
    <source>
        <dbReference type="PROSITE" id="PS50011"/>
    </source>
</evidence>
<feature type="compositionally biased region" description="Low complexity" evidence="7">
    <location>
        <begin position="376"/>
        <end position="385"/>
    </location>
</feature>
<dbReference type="InterPro" id="IPR000719">
    <property type="entry name" value="Prot_kinase_dom"/>
</dbReference>
<keyword evidence="3 9" id="KW-0418">Kinase</keyword>
<feature type="binding site" evidence="6">
    <location>
        <position position="59"/>
    </location>
    <ligand>
        <name>ATP</name>
        <dbReference type="ChEBI" id="CHEBI:30616"/>
    </ligand>
</feature>
<dbReference type="Pfam" id="PF00069">
    <property type="entry name" value="Pkinase"/>
    <property type="match status" value="1"/>
</dbReference>
<evidence type="ECO:0000256" key="7">
    <source>
        <dbReference type="SAM" id="MobiDB-lite"/>
    </source>
</evidence>
<dbReference type="PROSITE" id="PS00107">
    <property type="entry name" value="PROTEIN_KINASE_ATP"/>
    <property type="match status" value="1"/>
</dbReference>
<dbReference type="EMBL" id="WTPW01000559">
    <property type="protein sequence ID" value="KAF0499954.1"/>
    <property type="molecule type" value="Genomic_DNA"/>
</dbReference>
<evidence type="ECO:0000256" key="4">
    <source>
        <dbReference type="ARBA" id="ARBA00022840"/>
    </source>
</evidence>
<proteinExistence type="predicted"/>